<dbReference type="PROSITE" id="PS00026">
    <property type="entry name" value="CHIT_BIND_I_1"/>
    <property type="match status" value="1"/>
</dbReference>
<dbReference type="PANTHER" id="PTHR22595:SF79">
    <property type="entry name" value="CHITINASE 12"/>
    <property type="match status" value="1"/>
</dbReference>
<comment type="catalytic activity">
    <reaction evidence="1">
        <text>Random endo-hydrolysis of N-acetyl-beta-D-glucosaminide (1-&gt;4)-beta-linkages in chitin and chitodextrins.</text>
        <dbReference type="EC" id="3.2.1.14"/>
    </reaction>
</comment>
<feature type="disulfide bond" evidence="15 16">
    <location>
        <begin position="34"/>
        <end position="46"/>
    </location>
</feature>
<keyword evidence="11" id="KW-0119">Carbohydrate metabolism</keyword>
<feature type="chain" id="PRO_5003608168" description="chitinase" evidence="17">
    <location>
        <begin position="23"/>
        <end position="341"/>
    </location>
</feature>
<evidence type="ECO:0000256" key="15">
    <source>
        <dbReference type="PIRSR" id="PIRSR001060-2"/>
    </source>
</evidence>
<keyword evidence="5 16" id="KW-0147">Chitin-binding</keyword>
<feature type="domain" description="Chitin-binding type-1" evidence="18">
    <location>
        <begin position="22"/>
        <end position="63"/>
    </location>
</feature>
<evidence type="ECO:0000313" key="19">
    <source>
        <dbReference type="EMBL" id="AEZ67303.1"/>
    </source>
</evidence>
<dbReference type="PROSITE" id="PS50941">
    <property type="entry name" value="CHIT_BIND_I_2"/>
    <property type="match status" value="1"/>
</dbReference>
<feature type="disulfide bond" evidence="15 16">
    <location>
        <begin position="39"/>
        <end position="53"/>
    </location>
</feature>
<keyword evidence="10 15" id="KW-1015">Disulfide bond</keyword>
<evidence type="ECO:0000256" key="11">
    <source>
        <dbReference type="ARBA" id="ARBA00023277"/>
    </source>
</evidence>
<dbReference type="GO" id="GO:0008061">
    <property type="term" value="F:chitin binding"/>
    <property type="evidence" value="ECO:0007669"/>
    <property type="project" value="UniProtKB-UniRule"/>
</dbReference>
<dbReference type="InterPro" id="IPR016283">
    <property type="entry name" value="Glyco_hydro_19"/>
</dbReference>
<dbReference type="PROSITE" id="PS00774">
    <property type="entry name" value="CHITINASE_19_2"/>
    <property type="match status" value="1"/>
</dbReference>
<dbReference type="SUPFAM" id="SSF53955">
    <property type="entry name" value="Lysozyme-like"/>
    <property type="match status" value="1"/>
</dbReference>
<keyword evidence="9" id="KW-0146">Chitin degradation</keyword>
<feature type="disulfide bond" evidence="15 16">
    <location>
        <begin position="25"/>
        <end position="40"/>
    </location>
</feature>
<feature type="disulfide bond" evidence="15">
    <location>
        <begin position="183"/>
        <end position="191"/>
    </location>
</feature>
<evidence type="ECO:0000256" key="16">
    <source>
        <dbReference type="PROSITE-ProRule" id="PRU00261"/>
    </source>
</evidence>
<dbReference type="InterPro" id="IPR001002">
    <property type="entry name" value="Chitin-bd_1"/>
</dbReference>
<keyword evidence="6 17" id="KW-0732">Signal</keyword>
<evidence type="ECO:0000256" key="9">
    <source>
        <dbReference type="ARBA" id="ARBA00023024"/>
    </source>
</evidence>
<comment type="function">
    <text evidence="2">Defense against chitin-containing fungal pathogens.</text>
</comment>
<keyword evidence="12" id="KW-0326">Glycosidase</keyword>
<dbReference type="AlphaFoldDB" id="H6WS88"/>
<feature type="disulfide bond" evidence="15 16">
    <location>
        <begin position="57"/>
        <end position="61"/>
    </location>
</feature>
<evidence type="ECO:0000259" key="18">
    <source>
        <dbReference type="PROSITE" id="PS50941"/>
    </source>
</evidence>
<accession>H6WS88</accession>
<dbReference type="CDD" id="cd00325">
    <property type="entry name" value="chitinase_GH19"/>
    <property type="match status" value="1"/>
</dbReference>
<evidence type="ECO:0000256" key="5">
    <source>
        <dbReference type="ARBA" id="ARBA00022669"/>
    </source>
</evidence>
<dbReference type="GO" id="GO:0016998">
    <property type="term" value="P:cell wall macromolecule catabolic process"/>
    <property type="evidence" value="ECO:0007669"/>
    <property type="project" value="InterPro"/>
</dbReference>
<dbReference type="FunFam" id="3.30.20.10:FF:000001">
    <property type="entry name" value="Endochitinase (Chitinase)"/>
    <property type="match status" value="1"/>
</dbReference>
<dbReference type="InterPro" id="IPR023346">
    <property type="entry name" value="Lysozyme-like_dom_sf"/>
</dbReference>
<evidence type="ECO:0000256" key="13">
    <source>
        <dbReference type="ARBA" id="ARBA00023326"/>
    </source>
</evidence>
<dbReference type="Gene3D" id="3.30.20.10">
    <property type="entry name" value="Endochitinase, domain 2"/>
    <property type="match status" value="1"/>
</dbReference>
<dbReference type="GO" id="GO:0006032">
    <property type="term" value="P:chitin catabolic process"/>
    <property type="evidence" value="ECO:0007669"/>
    <property type="project" value="UniProtKB-KW"/>
</dbReference>
<dbReference type="EC" id="3.2.1.14" evidence="4"/>
<evidence type="ECO:0000256" key="14">
    <source>
        <dbReference type="PIRSR" id="PIRSR001060-1"/>
    </source>
</evidence>
<keyword evidence="8" id="KW-0611">Plant defense</keyword>
<proteinExistence type="evidence at transcript level"/>
<dbReference type="PIRSF" id="PIRSF001060">
    <property type="entry name" value="Endochitinase"/>
    <property type="match status" value="1"/>
</dbReference>
<dbReference type="InterPro" id="IPR000726">
    <property type="entry name" value="Glyco_hydro_19_cat"/>
</dbReference>
<dbReference type="SUPFAM" id="SSF57016">
    <property type="entry name" value="Plant lectins/antimicrobial peptides"/>
    <property type="match status" value="1"/>
</dbReference>
<feature type="active site" description="Proton donor" evidence="14">
    <location>
        <position position="154"/>
    </location>
</feature>
<keyword evidence="13" id="KW-0624">Polysaccharide degradation</keyword>
<dbReference type="GO" id="GO:0000272">
    <property type="term" value="P:polysaccharide catabolic process"/>
    <property type="evidence" value="ECO:0007669"/>
    <property type="project" value="UniProtKB-KW"/>
</dbReference>
<evidence type="ECO:0000256" key="3">
    <source>
        <dbReference type="ARBA" id="ARBA00009373"/>
    </source>
</evidence>
<dbReference type="SMART" id="SM00270">
    <property type="entry name" value="ChtBD1"/>
    <property type="match status" value="1"/>
</dbReference>
<dbReference type="InterPro" id="IPR036861">
    <property type="entry name" value="Endochitinase-like_sf"/>
</dbReference>
<feature type="signal peptide" evidence="17">
    <location>
        <begin position="1"/>
        <end position="22"/>
    </location>
</feature>
<dbReference type="Pfam" id="PF00187">
    <property type="entry name" value="Chitin_bind_1"/>
    <property type="match status" value="1"/>
</dbReference>
<dbReference type="PANTHER" id="PTHR22595">
    <property type="entry name" value="CHITINASE-RELATED"/>
    <property type="match status" value="1"/>
</dbReference>
<evidence type="ECO:0000256" key="10">
    <source>
        <dbReference type="ARBA" id="ARBA00023157"/>
    </source>
</evidence>
<dbReference type="InterPro" id="IPR018371">
    <property type="entry name" value="Chitin-binding_1_CS"/>
</dbReference>
<dbReference type="FunFam" id="3.30.60.10:FF:000001">
    <property type="entry name" value="Basic endochitinase"/>
    <property type="match status" value="1"/>
</dbReference>
<feature type="disulfide bond" evidence="15">
    <location>
        <begin position="110"/>
        <end position="172"/>
    </location>
</feature>
<organism evidence="19">
    <name type="scientific">Populus canadensis</name>
    <name type="common">Canadian poplar</name>
    <name type="synonym">Populus deltoides x Populus nigra</name>
    <dbReference type="NCBI Taxonomy" id="3690"/>
    <lineage>
        <taxon>Eukaryota</taxon>
        <taxon>Viridiplantae</taxon>
        <taxon>Streptophyta</taxon>
        <taxon>Embryophyta</taxon>
        <taxon>Tracheophyta</taxon>
        <taxon>Spermatophyta</taxon>
        <taxon>Magnoliopsida</taxon>
        <taxon>eudicotyledons</taxon>
        <taxon>Gunneridae</taxon>
        <taxon>Pentapetalae</taxon>
        <taxon>rosids</taxon>
        <taxon>fabids</taxon>
        <taxon>Malpighiales</taxon>
        <taxon>Salicaceae</taxon>
        <taxon>Saliceae</taxon>
        <taxon>Populus</taxon>
    </lineage>
</organism>
<dbReference type="PRINTS" id="PR00451">
    <property type="entry name" value="CHITINBINDNG"/>
</dbReference>
<dbReference type="GO" id="GO:0008843">
    <property type="term" value="F:endochitinase activity"/>
    <property type="evidence" value="ECO:0007669"/>
    <property type="project" value="UniProtKB-EC"/>
</dbReference>
<dbReference type="PROSITE" id="PS00773">
    <property type="entry name" value="CHITINASE_19_1"/>
    <property type="match status" value="1"/>
</dbReference>
<feature type="disulfide bond" evidence="15">
    <location>
        <begin position="290"/>
        <end position="323"/>
    </location>
</feature>
<evidence type="ECO:0000256" key="2">
    <source>
        <dbReference type="ARBA" id="ARBA00003102"/>
    </source>
</evidence>
<reference evidence="19" key="1">
    <citation type="submission" date="2011-12" db="EMBL/GenBank/DDBJ databases">
        <title>Cloning and expressions of chitinase family genes in poplar.</title>
        <authorList>
            <person name="Jiang C."/>
            <person name="Huang R.-F."/>
            <person name="Song J.-L."/>
            <person name="Cao Y.-Z."/>
            <person name="Zhu S."/>
            <person name="Xu L.-A."/>
            <person name="Huang M.-R."/>
        </authorList>
    </citation>
    <scope>NUCLEOTIDE SEQUENCE</scope>
</reference>
<dbReference type="CDD" id="cd06921">
    <property type="entry name" value="ChtBD1_GH19_hevein"/>
    <property type="match status" value="1"/>
</dbReference>
<evidence type="ECO:0000256" key="7">
    <source>
        <dbReference type="ARBA" id="ARBA00022801"/>
    </source>
</evidence>
<dbReference type="Pfam" id="PF00182">
    <property type="entry name" value="Glyco_hydro_19"/>
    <property type="match status" value="1"/>
</dbReference>
<protein>
    <recommendedName>
        <fullName evidence="4">chitinase</fullName>
        <ecNumber evidence="4">3.2.1.14</ecNumber>
    </recommendedName>
</protein>
<sequence length="341" mass="36671">MSVRALFAFFSLFLSLSVRGSAEQCGRQAGDALCPGGLCCSSYGWCGTTVDYCGIGCQSQCDGGGGGDGGDDGCDGGDDGGGDGDDGYLSDIISKSKFDALLKFRNDARCPAVGFYTYDAFISAAKEFPDFGNTGDDLMRKREIAAFLGQTSHETTGGWPDAPCGPYAWGYCYLKEINCQPYCDPSSNYQCVAGKQYCGRGPIQLSWNYNYGLCGDDLKLPLLQEPELVETDPVISFKTALWFWMKPQSPKPSCHAVITGNWTPSAADLEAGRVPGYGVITNIINGGIECGQGGPNAANEDRIGFYKKYCDSLGTTYGSNLDCYQQRPWIWTLGIEGHHVI</sequence>
<dbReference type="GO" id="GO:0050832">
    <property type="term" value="P:defense response to fungus"/>
    <property type="evidence" value="ECO:0007669"/>
    <property type="project" value="TreeGrafter"/>
</dbReference>
<evidence type="ECO:0000256" key="17">
    <source>
        <dbReference type="SAM" id="SignalP"/>
    </source>
</evidence>
<evidence type="ECO:0000256" key="1">
    <source>
        <dbReference type="ARBA" id="ARBA00000822"/>
    </source>
</evidence>
<evidence type="ECO:0000256" key="6">
    <source>
        <dbReference type="ARBA" id="ARBA00022729"/>
    </source>
</evidence>
<evidence type="ECO:0000256" key="8">
    <source>
        <dbReference type="ARBA" id="ARBA00022821"/>
    </source>
</evidence>
<comment type="similarity">
    <text evidence="3">Belongs to the glycosyl hydrolase 19 family. Chitinase class I subfamily.</text>
</comment>
<dbReference type="FunFam" id="1.10.530.10:FF:000067">
    <property type="entry name" value="Acidic endochitinase WIN6.2B"/>
    <property type="match status" value="1"/>
</dbReference>
<dbReference type="EMBL" id="JQ291358">
    <property type="protein sequence ID" value="AEZ67303.1"/>
    <property type="molecule type" value="mRNA"/>
</dbReference>
<evidence type="ECO:0000256" key="12">
    <source>
        <dbReference type="ARBA" id="ARBA00023295"/>
    </source>
</evidence>
<dbReference type="Gene3D" id="3.30.60.10">
    <property type="entry name" value="Endochitinase-like"/>
    <property type="match status" value="1"/>
</dbReference>
<dbReference type="Gene3D" id="1.10.530.10">
    <property type="match status" value="1"/>
</dbReference>
<evidence type="ECO:0000256" key="4">
    <source>
        <dbReference type="ARBA" id="ARBA00012729"/>
    </source>
</evidence>
<name>H6WS88_POPCA</name>
<keyword evidence="7" id="KW-0378">Hydrolase</keyword>